<dbReference type="Proteomes" id="UP000050384">
    <property type="component" value="Unassembled WGS sequence"/>
</dbReference>
<dbReference type="PANTHER" id="PTHR43581">
    <property type="entry name" value="ATP/GTP PHOSPHATASE"/>
    <property type="match status" value="1"/>
</dbReference>
<evidence type="ECO:0000313" key="3">
    <source>
        <dbReference type="Proteomes" id="UP000050384"/>
    </source>
</evidence>
<reference evidence="2 3" key="1">
    <citation type="submission" date="2015-09" db="EMBL/GenBank/DDBJ databases">
        <title>Genome announcement of multiple Pseudomonas syringae strains.</title>
        <authorList>
            <person name="Thakur S."/>
            <person name="Wang P.W."/>
            <person name="Gong Y."/>
            <person name="Weir B.S."/>
            <person name="Guttman D.S."/>
        </authorList>
    </citation>
    <scope>NUCLEOTIDE SEQUENCE [LARGE SCALE GENOMIC DNA]</scope>
    <source>
        <strain evidence="2 3">ICMP16929</strain>
    </source>
</reference>
<dbReference type="InterPro" id="IPR027417">
    <property type="entry name" value="P-loop_NTPase"/>
</dbReference>
<dbReference type="PATRIC" id="fig|264459.3.peg.1523"/>
<dbReference type="EMBL" id="LJRI01001513">
    <property type="protein sequence ID" value="KPY59217.1"/>
    <property type="molecule type" value="Genomic_DNA"/>
</dbReference>
<dbReference type="Pfam" id="PF13304">
    <property type="entry name" value="AAA_21"/>
    <property type="match status" value="1"/>
</dbReference>
<sequence length="612" mass="69432">MNLFQRKMRALLAHGKLEPFIKEIRFPLFKNLERDTAISFTFPVTAIVGENGSNKSSIIKALYGAPRGFNIGTYWFSTATDPIVDEDGSRNCYIYKYKNIALNKDIEVLMQRTPYNKNGGDPDYWESSRPVIEYGMEKYDEIGIGKPPPAGGGMTRWKPISKAPILLDFRAQLSAFDKFFYHNDIRTKANSFKNKKNFIRRRAKHLKNSIDNFSKSQILDRRERIKGINRALTNIETEWVSNILGKPFKSIHIIKHDYFNCDSHSAVMTYGNLSYTEAFAGSGEFAVVMLVLGILNAKPSSLILLDEPEVSLHPGAQERLMNFIFKQVDKAHHQVIISTHSPAIIRPLPADAIKVLSIDPTTFKVSLRSQSSLPEEAFFYLGEPLSNKVLVIVEDRLAAEFVRHALRPCGEAISKLFETRYFPGGATTLWLHYLPIFSAENRKNLRVLFDGDQRKQVCFIDPDTIAAPTANYLDSVIKSAIGSTVHFHVDGNGGVANEKQAITARIDYLSWIRRNVSFLPGQSNPEQFLWEIMEYEGKEEFSDITLYKDRFKALLRKTLNLESYEEDPSSDEIFNFQKICIGTLPKKLPIFEEISSSMIEYAVVCGIIGATK</sequence>
<dbReference type="PANTHER" id="PTHR43581:SF2">
    <property type="entry name" value="EXCINUCLEASE ATPASE SUBUNIT"/>
    <property type="match status" value="1"/>
</dbReference>
<dbReference type="InterPro" id="IPR051396">
    <property type="entry name" value="Bact_Antivir_Def_Nuclease"/>
</dbReference>
<organism evidence="2 3">
    <name type="scientific">Pseudomonas syringae pv. spinaceae</name>
    <dbReference type="NCBI Taxonomy" id="264459"/>
    <lineage>
        <taxon>Bacteria</taxon>
        <taxon>Pseudomonadati</taxon>
        <taxon>Pseudomonadota</taxon>
        <taxon>Gammaproteobacteria</taxon>
        <taxon>Pseudomonadales</taxon>
        <taxon>Pseudomonadaceae</taxon>
        <taxon>Pseudomonas</taxon>
        <taxon>Pseudomonas syringae</taxon>
    </lineage>
</organism>
<dbReference type="Gene3D" id="3.40.50.300">
    <property type="entry name" value="P-loop containing nucleotide triphosphate hydrolases"/>
    <property type="match status" value="2"/>
</dbReference>
<evidence type="ECO:0000313" key="2">
    <source>
        <dbReference type="EMBL" id="KPY59217.1"/>
    </source>
</evidence>
<protein>
    <recommendedName>
        <fullName evidence="1">ATPase AAA-type core domain-containing protein</fullName>
    </recommendedName>
</protein>
<accession>A0A0P9ZGD2</accession>
<dbReference type="AlphaFoldDB" id="A0A0P9ZGD2"/>
<comment type="caution">
    <text evidence="2">The sequence shown here is derived from an EMBL/GenBank/DDBJ whole genome shotgun (WGS) entry which is preliminary data.</text>
</comment>
<feature type="domain" description="ATPase AAA-type core" evidence="1">
    <location>
        <begin position="272"/>
        <end position="345"/>
    </location>
</feature>
<proteinExistence type="predicted"/>
<dbReference type="SUPFAM" id="SSF52540">
    <property type="entry name" value="P-loop containing nucleoside triphosphate hydrolases"/>
    <property type="match status" value="1"/>
</dbReference>
<name>A0A0P9ZGD2_PSESX</name>
<gene>
    <name evidence="2" type="ORF">ALO94_00876</name>
</gene>
<evidence type="ECO:0000259" key="1">
    <source>
        <dbReference type="Pfam" id="PF13304"/>
    </source>
</evidence>
<dbReference type="RefSeq" id="WP_080397420.1">
    <property type="nucleotide sequence ID" value="NZ_LJRI01001513.1"/>
</dbReference>
<dbReference type="InterPro" id="IPR003959">
    <property type="entry name" value="ATPase_AAA_core"/>
</dbReference>